<dbReference type="InParanoid" id="B9RHP1"/>
<organism evidence="1 2">
    <name type="scientific">Ricinus communis</name>
    <name type="common">Castor bean</name>
    <dbReference type="NCBI Taxonomy" id="3988"/>
    <lineage>
        <taxon>Eukaryota</taxon>
        <taxon>Viridiplantae</taxon>
        <taxon>Streptophyta</taxon>
        <taxon>Embryophyta</taxon>
        <taxon>Tracheophyta</taxon>
        <taxon>Spermatophyta</taxon>
        <taxon>Magnoliopsida</taxon>
        <taxon>eudicotyledons</taxon>
        <taxon>Gunneridae</taxon>
        <taxon>Pentapetalae</taxon>
        <taxon>rosids</taxon>
        <taxon>fabids</taxon>
        <taxon>Malpighiales</taxon>
        <taxon>Euphorbiaceae</taxon>
        <taxon>Acalyphoideae</taxon>
        <taxon>Acalypheae</taxon>
        <taxon>Ricinus</taxon>
    </lineage>
</organism>
<accession>B9RHP1</accession>
<keyword evidence="2" id="KW-1185">Reference proteome</keyword>
<sequence length="169" mass="18661">MSRALTMRASEVVTSYLVVVGVGIDTPHVDQFDSGPKAKNLEPVVHSIDNGNLEILEKEKSLSMEFSVAKLHDHKNIQKVTKHLSKHCKRVAKGIGILSENMLLCCDKRSNGIHFIEAPIQLGDKRRRALMDHTNCDTCNLDDESSIKGIDISSSVTVGSVVKQTRLEL</sequence>
<proteinExistence type="predicted"/>
<evidence type="ECO:0000313" key="2">
    <source>
        <dbReference type="Proteomes" id="UP000008311"/>
    </source>
</evidence>
<name>B9RHP1_RICCO</name>
<dbReference type="AlphaFoldDB" id="B9RHP1"/>
<reference evidence="2" key="1">
    <citation type="journal article" date="2010" name="Nat. Biotechnol.">
        <title>Draft genome sequence of the oilseed species Ricinus communis.</title>
        <authorList>
            <person name="Chan A.P."/>
            <person name="Crabtree J."/>
            <person name="Zhao Q."/>
            <person name="Lorenzi H."/>
            <person name="Orvis J."/>
            <person name="Puiu D."/>
            <person name="Melake-Berhan A."/>
            <person name="Jones K.M."/>
            <person name="Redman J."/>
            <person name="Chen G."/>
            <person name="Cahoon E.B."/>
            <person name="Gedil M."/>
            <person name="Stanke M."/>
            <person name="Haas B.J."/>
            <person name="Wortman J.R."/>
            <person name="Fraser-Liggett C.M."/>
            <person name="Ravel J."/>
            <person name="Rabinowicz P.D."/>
        </authorList>
    </citation>
    <scope>NUCLEOTIDE SEQUENCE [LARGE SCALE GENOMIC DNA]</scope>
    <source>
        <strain evidence="2">cv. Hale</strain>
    </source>
</reference>
<gene>
    <name evidence="1" type="ORF">RCOM_1764220</name>
</gene>
<dbReference type="Proteomes" id="UP000008311">
    <property type="component" value="Unassembled WGS sequence"/>
</dbReference>
<protein>
    <submittedName>
        <fullName evidence="1">Uncharacterized protein</fullName>
    </submittedName>
</protein>
<evidence type="ECO:0000313" key="1">
    <source>
        <dbReference type="EMBL" id="EEF49128.1"/>
    </source>
</evidence>
<dbReference type="EMBL" id="EQ973780">
    <property type="protein sequence ID" value="EEF49128.1"/>
    <property type="molecule type" value="Genomic_DNA"/>
</dbReference>